<feature type="compositionally biased region" description="Basic and acidic residues" evidence="4">
    <location>
        <begin position="7"/>
        <end position="21"/>
    </location>
</feature>
<evidence type="ECO:0000256" key="4">
    <source>
        <dbReference type="SAM" id="MobiDB-lite"/>
    </source>
</evidence>
<dbReference type="OrthoDB" id="73076at2759"/>
<dbReference type="SUPFAM" id="SSF54001">
    <property type="entry name" value="Cysteine proteinases"/>
    <property type="match status" value="1"/>
</dbReference>
<proteinExistence type="inferred from homology"/>
<comment type="similarity">
    <text evidence="1">Belongs to the peptidase C48 family.</text>
</comment>
<reference evidence="6 7" key="1">
    <citation type="journal article" date="2019" name="Fungal Biol. Biotechnol.">
        <title>Draft genome sequence of fastidious pathogen Ceratobasidium theobromae, which causes vascular-streak dieback in Theobroma cacao.</title>
        <authorList>
            <person name="Ali S.S."/>
            <person name="Asman A."/>
            <person name="Shao J."/>
            <person name="Firmansyah A.P."/>
            <person name="Susilo A.W."/>
            <person name="Rosmana A."/>
            <person name="McMahon P."/>
            <person name="Junaid M."/>
            <person name="Guest D."/>
            <person name="Kheng T.Y."/>
            <person name="Meinhardt L.W."/>
            <person name="Bailey B.A."/>
        </authorList>
    </citation>
    <scope>NUCLEOTIDE SEQUENCE [LARGE SCALE GENOMIC DNA]</scope>
    <source>
        <strain evidence="6 7">CT2</strain>
    </source>
</reference>
<keyword evidence="3" id="KW-0378">Hydrolase</keyword>
<feature type="compositionally biased region" description="Low complexity" evidence="4">
    <location>
        <begin position="595"/>
        <end position="604"/>
    </location>
</feature>
<comment type="caution">
    <text evidence="6">The sequence shown here is derived from an EMBL/GenBank/DDBJ whole genome shotgun (WGS) entry which is preliminary data.</text>
</comment>
<gene>
    <name evidence="6" type="ORF">CTheo_5036</name>
</gene>
<feature type="compositionally biased region" description="Polar residues" evidence="4">
    <location>
        <begin position="1607"/>
        <end position="1617"/>
    </location>
</feature>
<dbReference type="GO" id="GO:0006508">
    <property type="term" value="P:proteolysis"/>
    <property type="evidence" value="ECO:0007669"/>
    <property type="project" value="UniProtKB-KW"/>
</dbReference>
<dbReference type="InterPro" id="IPR003653">
    <property type="entry name" value="Peptidase_C48_C"/>
</dbReference>
<organism evidence="6 7">
    <name type="scientific">Ceratobasidium theobromae</name>
    <dbReference type="NCBI Taxonomy" id="1582974"/>
    <lineage>
        <taxon>Eukaryota</taxon>
        <taxon>Fungi</taxon>
        <taxon>Dikarya</taxon>
        <taxon>Basidiomycota</taxon>
        <taxon>Agaricomycotina</taxon>
        <taxon>Agaricomycetes</taxon>
        <taxon>Cantharellales</taxon>
        <taxon>Ceratobasidiaceae</taxon>
        <taxon>Ceratobasidium</taxon>
    </lineage>
</organism>
<dbReference type="GO" id="GO:0019783">
    <property type="term" value="F:ubiquitin-like protein peptidase activity"/>
    <property type="evidence" value="ECO:0007669"/>
    <property type="project" value="UniProtKB-ARBA"/>
</dbReference>
<feature type="compositionally biased region" description="Acidic residues" evidence="4">
    <location>
        <begin position="608"/>
        <end position="617"/>
    </location>
</feature>
<feature type="compositionally biased region" description="Polar residues" evidence="4">
    <location>
        <begin position="562"/>
        <end position="578"/>
    </location>
</feature>
<evidence type="ECO:0000256" key="1">
    <source>
        <dbReference type="ARBA" id="ARBA00005234"/>
    </source>
</evidence>
<dbReference type="GO" id="GO:0008234">
    <property type="term" value="F:cysteine-type peptidase activity"/>
    <property type="evidence" value="ECO:0007669"/>
    <property type="project" value="InterPro"/>
</dbReference>
<evidence type="ECO:0000256" key="2">
    <source>
        <dbReference type="ARBA" id="ARBA00022670"/>
    </source>
</evidence>
<feature type="domain" description="Ubiquitin-like protease family profile" evidence="5">
    <location>
        <begin position="428"/>
        <end position="511"/>
    </location>
</feature>
<feature type="region of interest" description="Disordered" evidence="4">
    <location>
        <begin position="562"/>
        <end position="620"/>
    </location>
</feature>
<feature type="compositionally biased region" description="Polar residues" evidence="4">
    <location>
        <begin position="670"/>
        <end position="686"/>
    </location>
</feature>
<accession>A0A5N5QIR8</accession>
<evidence type="ECO:0000313" key="7">
    <source>
        <dbReference type="Proteomes" id="UP000383932"/>
    </source>
</evidence>
<feature type="region of interest" description="Disordered" evidence="4">
    <location>
        <begin position="1601"/>
        <end position="1626"/>
    </location>
</feature>
<dbReference type="Pfam" id="PF02902">
    <property type="entry name" value="Peptidase_C48"/>
    <property type="match status" value="1"/>
</dbReference>
<keyword evidence="7" id="KW-1185">Reference proteome</keyword>
<dbReference type="InterPro" id="IPR038765">
    <property type="entry name" value="Papain-like_cys_pep_sf"/>
</dbReference>
<feature type="region of interest" description="Disordered" evidence="4">
    <location>
        <begin position="1"/>
        <end position="26"/>
    </location>
</feature>
<dbReference type="Proteomes" id="UP000383932">
    <property type="component" value="Unassembled WGS sequence"/>
</dbReference>
<sequence length="1987" mass="221300">MRVGGQRKGEWARGGKGEQARGGRAGVCGRAHKYPCGDGVRAQAREGLGATQAARNRAGKWASTGVRRERVCAHKVSKSRRAHERAGTREGECGLSEGVCEGEAQRTSDAGTSWRDRVPGKSSVSAAGKAGYFLGKNGRFLTEGLINVPGRKTLIFGGMYVSRVTTQPTCMALGLPDVVEAALPNEQTTVLQLLSYILPPIFQCPLNLSPEAVANTLDPLDNGPSHNVMLLKVPIPPDSFRKQLSDFLKSNKGTYKSLCISWSSPEACQAGLWLIHYWEHVEHLRWLQGKWKKIHGWLQDCRSADANIAGAHIIYDKALANVEGLFYEQELYSLHGQHEPAFDIASCLLSQKWVNNWVLGGIIDTFSIRQQTFKPDSCPECYILPCYILSAIKGAYHSSKQGGGEFKIPKSSKPLKTWADGGGKAFFFIQNINQNHWVSVRVDIPAQRIQIGDSLKIFRGVCTALQPMISWLSHSLHQEFEIEFDLVCGEQQDGISCGLFAANTIAFHVFGDELLVHHKCELARVLCFNELVKLHLQMVQNPLAPRDKLSQIFEPGIEGQLESMSVNGPESGPGSNNLPGKAGLAQHTDVIDLTESSSESNFSRVSEDFEPPSEDFETDRCSDVVGGSDLEFGLDSTTPETLTLAIGIPGDLDIRKAHELQETEIKPSSRELTQSPSPNPAKSQVESAFESPRVLLNKRKRAQAEPDNLDDKEPRLGDKDNMSCDRPTKSWPHRKRPKTKSSVYAKQTLAALEEGGNINEAKWKKFVTTIHQLDPGSDPNPSNPLEVRHTKCGRFIKLEGPYLARNFKEHCMRDTCSHKKVGGRAPSLGAGMKLLSQFGFKKVTAPDIKSPILPNLPAFVISACRGLQDIDYPGIDQYLSRMGFAGGGSGSISNYARSMFHKEYRDLSITEKRKITAQAYQDQQWRIMHIDRTIYSTNCERLVQHEESDTSPPCKNCLSLCSNHGFRNAVRRKPKSIKNMKFTNHHFLNFPAALTLANTKGVAELLNGDTECAHIMIQPSKTPAARFVAKILSSPKSERGVFYGLVQALIVSEDKQRRGVGLQNFQYDPTYDEFCHMILSLSPSAYHTFRCYLPARTSTSFSVQRAREPKFPLTINSDVFELAKAYLKSVSYSGPLCLSCDDTKLLPSLQTYYDGQTKQWYLVGGTSGPIKIADNDELIKVLKSGNINKAPKVRLWVLQIPLPGIPPLAIAALPIASSVPASILAGYLCEILDGLFEAGINVVSYASDGSAVEQSIQSIIFGSMEDYINYHIAHPLTQAESASLESGLVPPNIGTGTHITFRLGFYRQKPLVMVQDSKHALKTCRNNLFSGARLLVLGNHIAHYSQIREIAFDNKSTLYHRDVEKMDRQDDRAAERLFCAATLGFVISNRPQYLGLMVYLFVLGDLCDAYQSRSMPHAERFKIAMRTRFFLETWQDFLNDAGYSVSNYFISREAHKILLTVADGLIQLIYVYRDYVSPACPLLPWLHSTEACEHMFAELRKLVKDFTYLDAVHSFPKLRIRLHASYSTSKPVNSREYAQVDPYQKKAHGYQHTCMDNNSLDLPMLCLFPTSAEMTRLTRVAHCEAAALGNVIGMQTYHPSEVPQDNPAVTSTDSNHSLPEPNENFKHPALDKAVSASEALHELIAITESCDFPTDDISNQRDNIIYAYSALQVERTMMIHNLPNNTAENYAQEQQRIANTLAASLPPRLIDIPDINEDLFNSTKPQPAFDYQLLTDSEPMDTDNGMPKPTENSEKSHLELARAFAQTLRDTESAQLSDRLNRWRGNVSGNSANAQQAAAKRADTYNATRAAALHRHGIPTHELWNELSHARIHPGQLLRADSYVWVMAEDSVWLAQVRCIYAKEGGRYGAHSHVPEIDNIGQTSYIGVQLFSQIPRLPRKFRSRHSTATQSSINMFRHVHVDEILMLIPQSGLMISGETELNNAFVEFTPSSNHLYEYQLLKKHTRAIQEAAKDIARERRNGGVLAQ</sequence>
<keyword evidence="2" id="KW-0645">Protease</keyword>
<name>A0A5N5QIR8_9AGAM</name>
<feature type="region of interest" description="Disordered" evidence="4">
    <location>
        <begin position="662"/>
        <end position="742"/>
    </location>
</feature>
<evidence type="ECO:0000256" key="3">
    <source>
        <dbReference type="ARBA" id="ARBA00022801"/>
    </source>
</evidence>
<feature type="compositionally biased region" description="Basic and acidic residues" evidence="4">
    <location>
        <begin position="709"/>
        <end position="728"/>
    </location>
</feature>
<evidence type="ECO:0000313" key="6">
    <source>
        <dbReference type="EMBL" id="KAB5591529.1"/>
    </source>
</evidence>
<dbReference type="EMBL" id="SSOP01000101">
    <property type="protein sequence ID" value="KAB5591529.1"/>
    <property type="molecule type" value="Genomic_DNA"/>
</dbReference>
<evidence type="ECO:0000259" key="5">
    <source>
        <dbReference type="Pfam" id="PF02902"/>
    </source>
</evidence>
<protein>
    <recommendedName>
        <fullName evidence="5">Ubiquitin-like protease family profile domain-containing protein</fullName>
    </recommendedName>
</protein>
<dbReference type="Gene3D" id="3.40.395.10">
    <property type="entry name" value="Adenoviral Proteinase, Chain A"/>
    <property type="match status" value="1"/>
</dbReference>